<evidence type="ECO:0000256" key="2">
    <source>
        <dbReference type="ARBA" id="ARBA00022737"/>
    </source>
</evidence>
<dbReference type="PANTHER" id="PTHR46809">
    <property type="entry name" value="STROMAL CELL-DERIVED FACTOR 2-LIKE PROTEIN"/>
    <property type="match status" value="1"/>
</dbReference>
<dbReference type="InterPro" id="IPR016093">
    <property type="entry name" value="MIR_motif"/>
</dbReference>
<evidence type="ECO:0000313" key="6">
    <source>
        <dbReference type="Proteomes" id="UP000646827"/>
    </source>
</evidence>
<keyword evidence="6" id="KW-1185">Reference proteome</keyword>
<protein>
    <recommendedName>
        <fullName evidence="4">MIR domain-containing protein</fullName>
    </recommendedName>
</protein>
<dbReference type="OrthoDB" id="5588846at2759"/>
<evidence type="ECO:0000313" key="5">
    <source>
        <dbReference type="EMBL" id="KAG2218716.1"/>
    </source>
</evidence>
<proteinExistence type="predicted"/>
<dbReference type="Proteomes" id="UP000646827">
    <property type="component" value="Unassembled WGS sequence"/>
</dbReference>
<dbReference type="PANTHER" id="PTHR46809:SF2">
    <property type="entry name" value="GH21273P"/>
    <property type="match status" value="1"/>
</dbReference>
<evidence type="ECO:0000256" key="1">
    <source>
        <dbReference type="ARBA" id="ARBA00022729"/>
    </source>
</evidence>
<accession>A0A8H7RZJ2</accession>
<dbReference type="PROSITE" id="PS50919">
    <property type="entry name" value="MIR"/>
    <property type="match status" value="2"/>
</dbReference>
<reference evidence="5 6" key="1">
    <citation type="submission" date="2020-12" db="EMBL/GenBank/DDBJ databases">
        <title>Metabolic potential, ecology and presence of endohyphal bacteria is reflected in genomic diversity of Mucoromycotina.</title>
        <authorList>
            <person name="Muszewska A."/>
            <person name="Okrasinska A."/>
            <person name="Steczkiewicz K."/>
            <person name="Drgas O."/>
            <person name="Orlowska M."/>
            <person name="Perlinska-Lenart U."/>
            <person name="Aleksandrzak-Piekarczyk T."/>
            <person name="Szatraj K."/>
            <person name="Zielenkiewicz U."/>
            <person name="Pilsyk S."/>
            <person name="Malc E."/>
            <person name="Mieczkowski P."/>
            <person name="Kruszewska J.S."/>
            <person name="Biernat P."/>
            <person name="Pawlowska J."/>
        </authorList>
    </citation>
    <scope>NUCLEOTIDE SEQUENCE [LARGE SCALE GENOMIC DNA]</scope>
    <source>
        <strain evidence="5 6">CBS 142.35</strain>
    </source>
</reference>
<dbReference type="SUPFAM" id="SSF82109">
    <property type="entry name" value="MIR domain"/>
    <property type="match status" value="1"/>
</dbReference>
<feature type="domain" description="MIR" evidence="4">
    <location>
        <begin position="94"/>
        <end position="146"/>
    </location>
</feature>
<name>A0A8H7RZJ2_9FUNG</name>
<dbReference type="SMART" id="SM00472">
    <property type="entry name" value="MIR"/>
    <property type="match status" value="3"/>
</dbReference>
<keyword evidence="1 3" id="KW-0732">Signal</keyword>
<dbReference type="CDD" id="cd23279">
    <property type="entry name" value="beta-trefoil_MIR_SDF2-like"/>
    <property type="match status" value="1"/>
</dbReference>
<feature type="chain" id="PRO_5034885075" description="MIR domain-containing protein" evidence="3">
    <location>
        <begin position="20"/>
        <end position="211"/>
    </location>
</feature>
<feature type="domain" description="MIR" evidence="4">
    <location>
        <begin position="27"/>
        <end position="81"/>
    </location>
</feature>
<dbReference type="Pfam" id="PF02815">
    <property type="entry name" value="MIR"/>
    <property type="match status" value="1"/>
</dbReference>
<comment type="caution">
    <text evidence="5">The sequence shown here is derived from an EMBL/GenBank/DDBJ whole genome shotgun (WGS) entry which is preliminary data.</text>
</comment>
<feature type="signal peptide" evidence="3">
    <location>
        <begin position="1"/>
        <end position="19"/>
    </location>
</feature>
<dbReference type="AlphaFoldDB" id="A0A8H7RZJ2"/>
<dbReference type="Gene3D" id="2.80.10.50">
    <property type="match status" value="1"/>
</dbReference>
<evidence type="ECO:0000259" key="4">
    <source>
        <dbReference type="PROSITE" id="PS50919"/>
    </source>
</evidence>
<dbReference type="InterPro" id="IPR036300">
    <property type="entry name" value="MIR_dom_sf"/>
</dbReference>
<dbReference type="EMBL" id="JAEPRB010000214">
    <property type="protein sequence ID" value="KAG2218716.1"/>
    <property type="molecule type" value="Genomic_DNA"/>
</dbReference>
<keyword evidence="2" id="KW-0677">Repeat</keyword>
<sequence length="211" mass="23051">MKLSCLASAFVCFVAVASGAVDLEDGFEKVTCGSTIKLTHQPSGFKLHSHGVSYGSGSGQQSITAFPEADDGNSFWLVRASLGKQLSYTYNEKREPVPCGSTIRLRHANTKNYLHSHLHSSPLSRQQEVSCFDGEDTGDDWKVGCSSGKYWTREAPIQLLHTESKAYLSSSTNHQYGQPIPGQLEVAATKSSSKSTYWIAQEGIYFADNTK</sequence>
<organism evidence="5 6">
    <name type="scientific">Circinella minor</name>
    <dbReference type="NCBI Taxonomy" id="1195481"/>
    <lineage>
        <taxon>Eukaryota</taxon>
        <taxon>Fungi</taxon>
        <taxon>Fungi incertae sedis</taxon>
        <taxon>Mucoromycota</taxon>
        <taxon>Mucoromycotina</taxon>
        <taxon>Mucoromycetes</taxon>
        <taxon>Mucorales</taxon>
        <taxon>Lichtheimiaceae</taxon>
        <taxon>Circinella</taxon>
    </lineage>
</organism>
<evidence type="ECO:0000256" key="3">
    <source>
        <dbReference type="SAM" id="SignalP"/>
    </source>
</evidence>
<gene>
    <name evidence="5" type="ORF">INT45_002424</name>
</gene>